<gene>
    <name evidence="2" type="ORF">I4X03_004190</name>
</gene>
<feature type="domain" description="Restriction endonuclease type II NotI" evidence="1">
    <location>
        <begin position="61"/>
        <end position="244"/>
    </location>
</feature>
<reference evidence="2 3" key="2">
    <citation type="submission" date="2021-08" db="EMBL/GenBank/DDBJ databases">
        <title>Massilia sp. R798.</title>
        <authorList>
            <person name="Baek J.H."/>
            <person name="Jung H.S."/>
            <person name="Kim K.R."/>
            <person name="Jeon C.O."/>
        </authorList>
    </citation>
    <scope>NUCLEOTIDE SEQUENCE [LARGE SCALE GENOMIC DNA]</scope>
    <source>
        <strain evidence="2 3">R798</strain>
    </source>
</reference>
<organism evidence="2 3">
    <name type="scientific">Massilia soli</name>
    <dbReference type="NCBI Taxonomy" id="2792854"/>
    <lineage>
        <taxon>Bacteria</taxon>
        <taxon>Pseudomonadati</taxon>
        <taxon>Pseudomonadota</taxon>
        <taxon>Betaproteobacteria</taxon>
        <taxon>Burkholderiales</taxon>
        <taxon>Oxalobacteraceae</taxon>
        <taxon>Telluria group</taxon>
        <taxon>Massilia</taxon>
    </lineage>
</organism>
<dbReference type="Proteomes" id="UP000809349">
    <property type="component" value="Unassembled WGS sequence"/>
</dbReference>
<accession>A0ABS7SJS3</accession>
<dbReference type="InterPro" id="IPR022009">
    <property type="entry name" value="Resctriction_endonuc_II_NotI"/>
</dbReference>
<sequence>MLPRPIKDFYMTKTDKWGPAEWFGVNVFKADEATRLSLAADAQKKYTDANRECRHLSALTGQIKTCAKEGGICSVQLYRESLEGHVEGAGIPVAICPHRIISKSILKKISAKILGVEAQPVLVKEVPYSISLIKTLKSGKPAYAGRIDWLLVDKVNPQNFCAVETQSVYMSGKTQKHDFESVVRNNGALSMPPNYRHPDYKSSVPKRLLPQLQSKAQHLYATGRKTVVIVDEFVFENMHNVREIEIPPTFANDPEKAEAHRLNASSVIFAIVSISENKVTLVKMLYCSIAAASDALNAVTPMSRTDFEHIVSSAVMPMKKIPKKSKVFSLELEEI</sequence>
<evidence type="ECO:0000313" key="3">
    <source>
        <dbReference type="Proteomes" id="UP000809349"/>
    </source>
</evidence>
<dbReference type="EMBL" id="JAFBIL020000001">
    <property type="protein sequence ID" value="MBZ2206456.1"/>
    <property type="molecule type" value="Genomic_DNA"/>
</dbReference>
<evidence type="ECO:0000313" key="2">
    <source>
        <dbReference type="EMBL" id="MBZ2206456.1"/>
    </source>
</evidence>
<keyword evidence="3" id="KW-1185">Reference proteome</keyword>
<comment type="caution">
    <text evidence="2">The sequence shown here is derived from an EMBL/GenBank/DDBJ whole genome shotgun (WGS) entry which is preliminary data.</text>
</comment>
<proteinExistence type="predicted"/>
<protein>
    <recommendedName>
        <fullName evidence="1">Restriction endonuclease type II NotI domain-containing protein</fullName>
    </recommendedName>
</protein>
<dbReference type="RefSeq" id="WP_223466016.1">
    <property type="nucleotide sequence ID" value="NZ_JAFBIL020000001.1"/>
</dbReference>
<evidence type="ECO:0000259" key="1">
    <source>
        <dbReference type="Pfam" id="PF12183"/>
    </source>
</evidence>
<reference evidence="2 3" key="1">
    <citation type="submission" date="2021-01" db="EMBL/GenBank/DDBJ databases">
        <authorList>
            <person name="Ruan W."/>
            <person name="Khan S.A."/>
            <person name="Jeon C.O."/>
        </authorList>
    </citation>
    <scope>NUCLEOTIDE SEQUENCE [LARGE SCALE GENOMIC DNA]</scope>
    <source>
        <strain evidence="2 3">R798</strain>
    </source>
</reference>
<dbReference type="Pfam" id="PF12183">
    <property type="entry name" value="NotI"/>
    <property type="match status" value="1"/>
</dbReference>
<name>A0ABS7SJS3_9BURK</name>